<evidence type="ECO:0000313" key="1">
    <source>
        <dbReference type="EMBL" id="KAK7313063.1"/>
    </source>
</evidence>
<name>A0AAN9KB37_CANGL</name>
<gene>
    <name evidence="1" type="ORF">VNO77_37432</name>
</gene>
<accession>A0AAN9KB37</accession>
<comment type="caution">
    <text evidence="1">The sequence shown here is derived from an EMBL/GenBank/DDBJ whole genome shotgun (WGS) entry which is preliminary data.</text>
</comment>
<evidence type="ECO:0000313" key="2">
    <source>
        <dbReference type="Proteomes" id="UP001367508"/>
    </source>
</evidence>
<dbReference type="Proteomes" id="UP001367508">
    <property type="component" value="Unassembled WGS sequence"/>
</dbReference>
<proteinExistence type="predicted"/>
<organism evidence="1 2">
    <name type="scientific">Canavalia gladiata</name>
    <name type="common">Sword bean</name>
    <name type="synonym">Dolichos gladiatus</name>
    <dbReference type="NCBI Taxonomy" id="3824"/>
    <lineage>
        <taxon>Eukaryota</taxon>
        <taxon>Viridiplantae</taxon>
        <taxon>Streptophyta</taxon>
        <taxon>Embryophyta</taxon>
        <taxon>Tracheophyta</taxon>
        <taxon>Spermatophyta</taxon>
        <taxon>Magnoliopsida</taxon>
        <taxon>eudicotyledons</taxon>
        <taxon>Gunneridae</taxon>
        <taxon>Pentapetalae</taxon>
        <taxon>rosids</taxon>
        <taxon>fabids</taxon>
        <taxon>Fabales</taxon>
        <taxon>Fabaceae</taxon>
        <taxon>Papilionoideae</taxon>
        <taxon>50 kb inversion clade</taxon>
        <taxon>NPAAA clade</taxon>
        <taxon>indigoferoid/millettioid clade</taxon>
        <taxon>Phaseoleae</taxon>
        <taxon>Canavalia</taxon>
    </lineage>
</organism>
<dbReference type="AlphaFoldDB" id="A0AAN9KB37"/>
<reference evidence="1 2" key="1">
    <citation type="submission" date="2024-01" db="EMBL/GenBank/DDBJ databases">
        <title>The genomes of 5 underutilized Papilionoideae crops provide insights into root nodulation and disease resistanc.</title>
        <authorList>
            <person name="Jiang F."/>
        </authorList>
    </citation>
    <scope>NUCLEOTIDE SEQUENCE [LARGE SCALE GENOMIC DNA]</scope>
    <source>
        <strain evidence="1">LVBAO_FW01</strain>
        <tissue evidence="1">Leaves</tissue>
    </source>
</reference>
<protein>
    <submittedName>
        <fullName evidence="1">Uncharacterized protein</fullName>
    </submittedName>
</protein>
<dbReference type="EMBL" id="JAYMYQ010000009">
    <property type="protein sequence ID" value="KAK7313063.1"/>
    <property type="molecule type" value="Genomic_DNA"/>
</dbReference>
<sequence length="296" mass="34333">MSGSSCIQCWPWRVWYVTEHTGPMAIPTVVRDPDSSPTDPRLSSCCQDLLYGLTATVNLIVVTIVQTKCEPMALFAAPVIVVAGLSPSRLACCQIWYGTGIVSILGDMAVQGIFKGLLHQLLLRMCKIRKRKAHMLKARSHYGKPSFVELYKSRWTSRSRQWQEQFWFIFLGCFRICFLFDQIIANTFQFLSELLLTAYMLESAIMEYKRKIYEESNLCEAKLRGVQERLLRRSEAETGLECRSSKSQMLFLLQGKLEPVLKMLETSRFFALTQTRLECKRRNKNRKPKKNLWREF</sequence>
<keyword evidence="2" id="KW-1185">Reference proteome</keyword>